<dbReference type="InterPro" id="IPR000326">
    <property type="entry name" value="PAP2/HPO"/>
</dbReference>
<dbReference type="EMBL" id="JACEOG010000002">
    <property type="protein sequence ID" value="MBA4609568.1"/>
    <property type="molecule type" value="Genomic_DNA"/>
</dbReference>
<evidence type="ECO:0000256" key="1">
    <source>
        <dbReference type="ARBA" id="ARBA00004651"/>
    </source>
</evidence>
<dbReference type="SUPFAM" id="SSF48317">
    <property type="entry name" value="Acid phosphatase/Vanadium-dependent haloperoxidase"/>
    <property type="match status" value="1"/>
</dbReference>
<keyword evidence="4" id="KW-0378">Hydrolase</keyword>
<evidence type="ECO:0000313" key="8">
    <source>
        <dbReference type="EMBL" id="MBA4609568.1"/>
    </source>
</evidence>
<dbReference type="Gene3D" id="1.20.144.10">
    <property type="entry name" value="Phosphatidic acid phosphatase type 2/haloperoxidase"/>
    <property type="match status" value="1"/>
</dbReference>
<keyword evidence="9" id="KW-1185">Reference proteome</keyword>
<dbReference type="GO" id="GO:0005886">
    <property type="term" value="C:plasma membrane"/>
    <property type="evidence" value="ECO:0007669"/>
    <property type="project" value="UniProtKB-SubCell"/>
</dbReference>
<comment type="subcellular location">
    <subcellularLocation>
        <location evidence="1">Cell membrane</location>
        <topology evidence="1">Multi-pass membrane protein</topology>
    </subcellularLocation>
</comment>
<dbReference type="InterPro" id="IPR036938">
    <property type="entry name" value="PAP2/HPO_sf"/>
</dbReference>
<dbReference type="Pfam" id="PF01569">
    <property type="entry name" value="PAP2"/>
    <property type="match status" value="1"/>
</dbReference>
<evidence type="ECO:0000259" key="7">
    <source>
        <dbReference type="SMART" id="SM00014"/>
    </source>
</evidence>
<dbReference type="PANTHER" id="PTHR14969">
    <property type="entry name" value="SPHINGOSINE-1-PHOSPHATE PHOSPHOHYDROLASE"/>
    <property type="match status" value="1"/>
</dbReference>
<organism evidence="8 9">
    <name type="scientific">Aeromicrobium phoceense</name>
    <dbReference type="NCBI Taxonomy" id="2754045"/>
    <lineage>
        <taxon>Bacteria</taxon>
        <taxon>Bacillati</taxon>
        <taxon>Actinomycetota</taxon>
        <taxon>Actinomycetes</taxon>
        <taxon>Propionibacteriales</taxon>
        <taxon>Nocardioidaceae</taxon>
        <taxon>Aeromicrobium</taxon>
    </lineage>
</organism>
<evidence type="ECO:0000313" key="9">
    <source>
        <dbReference type="Proteomes" id="UP000550354"/>
    </source>
</evidence>
<feature type="domain" description="Phosphatidic acid phosphatase type 2/haloperoxidase" evidence="7">
    <location>
        <begin position="81"/>
        <end position="189"/>
    </location>
</feature>
<dbReference type="AlphaFoldDB" id="A0A838XLB0"/>
<evidence type="ECO:0000256" key="4">
    <source>
        <dbReference type="ARBA" id="ARBA00022801"/>
    </source>
</evidence>
<sequence>MVRRRSSRDIDTLAALAGTATFAVSTAVFSSHQGTRETRVFTTINEWPDSRLLRVPQQFGTPWTLPLAGAVLWASGRPREAAAAAFSLPVSKGIEVAVKKVLQRPRPLYETPTALRDDAPLEGPSFPSGHAALAAATAYLLARAAPSWALPLAALTVASSLVRVHQGAHWPSDACAGGALGVTVAAALRRITVPPR</sequence>
<evidence type="ECO:0000256" key="2">
    <source>
        <dbReference type="ARBA" id="ARBA00022475"/>
    </source>
</evidence>
<comment type="caution">
    <text evidence="8">The sequence shown here is derived from an EMBL/GenBank/DDBJ whole genome shotgun (WGS) entry which is preliminary data.</text>
</comment>
<keyword evidence="3" id="KW-0812">Transmembrane</keyword>
<evidence type="ECO:0000256" key="3">
    <source>
        <dbReference type="ARBA" id="ARBA00022692"/>
    </source>
</evidence>
<reference evidence="8 9" key="1">
    <citation type="submission" date="2020-07" db="EMBL/GenBank/DDBJ databases">
        <title>Draft genome and description of Aeromicrobium phoceense strain Marseille-Q0843 isolated from healthy skin swab.</title>
        <authorList>
            <person name="Boxberger M."/>
            <person name="La Scola B."/>
        </authorList>
    </citation>
    <scope>NUCLEOTIDE SEQUENCE [LARGE SCALE GENOMIC DNA]</scope>
    <source>
        <strain evidence="8 9">Marseille-Q0843</strain>
    </source>
</reference>
<keyword evidence="5" id="KW-1133">Transmembrane helix</keyword>
<protein>
    <submittedName>
        <fullName evidence="8">Phosphatase PAP2 family protein</fullName>
    </submittedName>
</protein>
<evidence type="ECO:0000256" key="5">
    <source>
        <dbReference type="ARBA" id="ARBA00022989"/>
    </source>
</evidence>
<dbReference type="Proteomes" id="UP000550354">
    <property type="component" value="Unassembled WGS sequence"/>
</dbReference>
<dbReference type="SMART" id="SM00014">
    <property type="entry name" value="acidPPc"/>
    <property type="match status" value="1"/>
</dbReference>
<evidence type="ECO:0000256" key="6">
    <source>
        <dbReference type="ARBA" id="ARBA00023136"/>
    </source>
</evidence>
<accession>A0A838XLB0</accession>
<keyword evidence="2" id="KW-1003">Cell membrane</keyword>
<keyword evidence="6" id="KW-0472">Membrane</keyword>
<dbReference type="PANTHER" id="PTHR14969:SF62">
    <property type="entry name" value="DECAPRENYLPHOSPHORYL-5-PHOSPHORIBOSE PHOSPHATASE RV3807C-RELATED"/>
    <property type="match status" value="1"/>
</dbReference>
<name>A0A838XLB0_9ACTN</name>
<dbReference type="GO" id="GO:0016787">
    <property type="term" value="F:hydrolase activity"/>
    <property type="evidence" value="ECO:0007669"/>
    <property type="project" value="UniProtKB-KW"/>
</dbReference>
<proteinExistence type="predicted"/>
<dbReference type="RefSeq" id="WP_181756424.1">
    <property type="nucleotide sequence ID" value="NZ_JACEOG010000002.1"/>
</dbReference>
<gene>
    <name evidence="8" type="ORF">H1W00_13865</name>
</gene>